<dbReference type="PROSITE" id="PS51257">
    <property type="entry name" value="PROKAR_LIPOPROTEIN"/>
    <property type="match status" value="1"/>
</dbReference>
<gene>
    <name evidence="6" type="ORF">PUW23_04750</name>
</gene>
<keyword evidence="1 4" id="KW-0732">Signal</keyword>
<dbReference type="AlphaFoldDB" id="A0AAX3N1D2"/>
<dbReference type="GO" id="GO:0008270">
    <property type="term" value="F:zinc ion binding"/>
    <property type="evidence" value="ECO:0007669"/>
    <property type="project" value="InterPro"/>
</dbReference>
<dbReference type="InterPro" id="IPR015304">
    <property type="entry name" value="ZinT_dom"/>
</dbReference>
<dbReference type="InterPro" id="IPR012674">
    <property type="entry name" value="Calycin"/>
</dbReference>
<dbReference type="RefSeq" id="WP_047914370.1">
    <property type="nucleotide sequence ID" value="NZ_CP118101.1"/>
</dbReference>
<feature type="region of interest" description="Disordered" evidence="3">
    <location>
        <begin position="28"/>
        <end position="51"/>
    </location>
</feature>
<evidence type="ECO:0000256" key="4">
    <source>
        <dbReference type="SAM" id="SignalP"/>
    </source>
</evidence>
<feature type="domain" description="ZinT" evidence="5">
    <location>
        <begin position="153"/>
        <end position="330"/>
    </location>
</feature>
<evidence type="ECO:0000259" key="5">
    <source>
        <dbReference type="Pfam" id="PF09223"/>
    </source>
</evidence>
<organism evidence="6 7">
    <name type="scientific">Paenibacillus urinalis</name>
    <dbReference type="NCBI Taxonomy" id="521520"/>
    <lineage>
        <taxon>Bacteria</taxon>
        <taxon>Bacillati</taxon>
        <taxon>Bacillota</taxon>
        <taxon>Bacilli</taxon>
        <taxon>Bacillales</taxon>
        <taxon>Paenibacillaceae</taxon>
        <taxon>Paenibacillus</taxon>
    </lineage>
</organism>
<evidence type="ECO:0000256" key="1">
    <source>
        <dbReference type="ARBA" id="ARBA00022729"/>
    </source>
</evidence>
<evidence type="ECO:0000256" key="3">
    <source>
        <dbReference type="SAM" id="MobiDB-lite"/>
    </source>
</evidence>
<dbReference type="EMBL" id="CP118101">
    <property type="protein sequence ID" value="WDH83555.1"/>
    <property type="molecule type" value="Genomic_DNA"/>
</dbReference>
<feature type="signal peptide" evidence="4">
    <location>
        <begin position="1"/>
        <end position="18"/>
    </location>
</feature>
<name>A0AAX3N1D2_9BACL</name>
<keyword evidence="2" id="KW-0862">Zinc</keyword>
<dbReference type="Proteomes" id="UP001220962">
    <property type="component" value="Chromosome"/>
</dbReference>
<sequence length="330" mass="37617">MKKLSLLISLLALSVMLAACQDAKEGETANHNAAETEETGVQETDVQETDVQESGTITIEGLGDHYHTGDTIELSAVLSENVDYDHWHWYIKESDQTEWEAASGQEGETFTGEATTDGLEIKATLYDGNHEVYAESEPVTIVIDDHHGHDEESKNINAGIFEDEQVKDRELSDWEGDWQSVYPYLLAGDLDEVFEHKAEEGDMTAEEYKEYYTTGYETDVERIIIENGNVTFFRDGKESSGDYEYDGFEILTYEAGNRGVRFIYKLVDENADMPQYIQFSDHLIFPTDSHHYHLYWGDDREALLEEVTNWPTYYPSDLDAKGIVRDQLAH</sequence>
<protein>
    <submittedName>
        <fullName evidence="6">Metal-binding protein ZinT</fullName>
    </submittedName>
</protein>
<evidence type="ECO:0000256" key="2">
    <source>
        <dbReference type="ARBA" id="ARBA00022833"/>
    </source>
</evidence>
<dbReference type="Gene3D" id="2.40.128.20">
    <property type="match status" value="1"/>
</dbReference>
<reference evidence="6" key="1">
    <citation type="submission" date="2023-02" db="EMBL/GenBank/DDBJ databases">
        <title>Pathogen: clinical or host-associated sample.</title>
        <authorList>
            <person name="Hergert J."/>
            <person name="Casey R."/>
            <person name="Wagner J."/>
            <person name="Young E.L."/>
            <person name="Oakeson K.F."/>
        </authorList>
    </citation>
    <scope>NUCLEOTIDE SEQUENCE</scope>
    <source>
        <strain evidence="6">2022CK-00830</strain>
    </source>
</reference>
<evidence type="ECO:0000313" key="6">
    <source>
        <dbReference type="EMBL" id="WDH83555.1"/>
    </source>
</evidence>
<proteinExistence type="predicted"/>
<dbReference type="Pfam" id="PF09223">
    <property type="entry name" value="ZinT"/>
    <property type="match status" value="1"/>
</dbReference>
<feature type="chain" id="PRO_5043780164" evidence="4">
    <location>
        <begin position="19"/>
        <end position="330"/>
    </location>
</feature>
<evidence type="ECO:0000313" key="7">
    <source>
        <dbReference type="Proteomes" id="UP001220962"/>
    </source>
</evidence>
<accession>A0AAX3N1D2</accession>
<dbReference type="SUPFAM" id="SSF50814">
    <property type="entry name" value="Lipocalins"/>
    <property type="match status" value="1"/>
</dbReference>
<feature type="compositionally biased region" description="Acidic residues" evidence="3">
    <location>
        <begin position="35"/>
        <end position="51"/>
    </location>
</feature>